<gene>
    <name evidence="2" type="ORF">C0W27_10090</name>
</gene>
<comment type="caution">
    <text evidence="2">The sequence shown here is derived from an EMBL/GenBank/DDBJ whole genome shotgun (WGS) entry which is preliminary data.</text>
</comment>
<organism evidence="2 3">
    <name type="scientific">Photobacterium angustum</name>
    <dbReference type="NCBI Taxonomy" id="661"/>
    <lineage>
        <taxon>Bacteria</taxon>
        <taxon>Pseudomonadati</taxon>
        <taxon>Pseudomonadota</taxon>
        <taxon>Gammaproteobacteria</taxon>
        <taxon>Vibrionales</taxon>
        <taxon>Vibrionaceae</taxon>
        <taxon>Photobacterium</taxon>
    </lineage>
</organism>
<reference evidence="2 3" key="1">
    <citation type="submission" date="2018-01" db="EMBL/GenBank/DDBJ databases">
        <title>Whole genome sequencing of Histamine producing bacteria.</title>
        <authorList>
            <person name="Butler K."/>
        </authorList>
    </citation>
    <scope>NUCLEOTIDE SEQUENCE [LARGE SCALE GENOMIC DNA]</scope>
    <source>
        <strain evidence="2 3">A6-1</strain>
    </source>
</reference>
<dbReference type="EMBL" id="PYOU01000007">
    <property type="protein sequence ID" value="PSX10375.1"/>
    <property type="molecule type" value="Genomic_DNA"/>
</dbReference>
<evidence type="ECO:0000313" key="2">
    <source>
        <dbReference type="EMBL" id="PSX10375.1"/>
    </source>
</evidence>
<proteinExistence type="predicted"/>
<evidence type="ECO:0000256" key="1">
    <source>
        <dbReference type="SAM" id="SignalP"/>
    </source>
</evidence>
<protein>
    <submittedName>
        <fullName evidence="2">Uncharacterized protein</fullName>
    </submittedName>
</protein>
<keyword evidence="1" id="KW-0732">Signal</keyword>
<feature type="chain" id="PRO_5046365449" evidence="1">
    <location>
        <begin position="22"/>
        <end position="245"/>
    </location>
</feature>
<evidence type="ECO:0000313" key="3">
    <source>
        <dbReference type="Proteomes" id="UP000240989"/>
    </source>
</evidence>
<keyword evidence="3" id="KW-1185">Reference proteome</keyword>
<sequence>MNNYKLALSVLLVSLSSATSAAEIYKCTIDDKVVFQDFPCAEDYEYGLTALDTFDGWKYGMNILAFKKRSKLKNIPINPGTSILYNQYNEKYIKKKPDARIFSYSTKVAGESAKVSLFFTKKSQSLYRIQVNIFVVSMPAEEKAYFYTSLVNQLSKKYNQYIEVKDFPSTANFVSKFIIKDLVGTEKIWGSNSDSIISLTGNKPVAAFYSLNYKYIPLIKKNIAETTDEIRSSTDKAFSKDSIKL</sequence>
<feature type="signal peptide" evidence="1">
    <location>
        <begin position="1"/>
        <end position="21"/>
    </location>
</feature>
<name>A0ABX5H4N8_PHOAN</name>
<dbReference type="RefSeq" id="WP_045151647.1">
    <property type="nucleotide sequence ID" value="NZ_JZSW01000002.1"/>
</dbReference>
<accession>A0ABX5H4N8</accession>
<dbReference type="Proteomes" id="UP000240989">
    <property type="component" value="Unassembled WGS sequence"/>
</dbReference>